<dbReference type="SUPFAM" id="SSF160631">
    <property type="entry name" value="SMI1/KNR4-like"/>
    <property type="match status" value="1"/>
</dbReference>
<evidence type="ECO:0000313" key="2">
    <source>
        <dbReference type="EMBL" id="PEC19887.1"/>
    </source>
</evidence>
<dbReference type="Pfam" id="PF09346">
    <property type="entry name" value="SMI1_KNR4"/>
    <property type="match status" value="1"/>
</dbReference>
<reference evidence="2 3" key="1">
    <citation type="submission" date="2017-09" db="EMBL/GenBank/DDBJ databases">
        <title>Large-scale bioinformatics analysis of Bacillus genomes uncovers conserved roles of natural products in bacterial physiology.</title>
        <authorList>
            <consortium name="Agbiome Team Llc"/>
            <person name="Bleich R.M."/>
            <person name="Grubbs K.J."/>
            <person name="Santa Maria K.C."/>
            <person name="Allen S.E."/>
            <person name="Farag S."/>
            <person name="Shank E.A."/>
            <person name="Bowers A."/>
        </authorList>
    </citation>
    <scope>NUCLEOTIDE SEQUENCE [LARGE SCALE GENOMIC DNA]</scope>
    <source>
        <strain evidence="2 3">AFS096845</strain>
    </source>
</reference>
<proteinExistence type="predicted"/>
<dbReference type="RefSeq" id="WP_097905626.1">
    <property type="nucleotide sequence ID" value="NZ_NVLK01000056.1"/>
</dbReference>
<dbReference type="Gene3D" id="3.40.1580.10">
    <property type="entry name" value="SMI1/KNR4-like"/>
    <property type="match status" value="1"/>
</dbReference>
<gene>
    <name evidence="2" type="ORF">COM96_22575</name>
</gene>
<dbReference type="AlphaFoldDB" id="A0A2A7HSF2"/>
<evidence type="ECO:0000313" key="3">
    <source>
        <dbReference type="Proteomes" id="UP000220006"/>
    </source>
</evidence>
<accession>A0A2A7HSF2</accession>
<sequence length="155" mass="18285">MWKNLILEIEKIEKNFNDKLNTPSTDSEVQKLREHAKEKLNVDLLSEYEEFLQTVKGLDFNGLVLYGVDSPLLETEKDEQICGFIDTKEIWYENEFQKEYLFLGDLDIAWFCRNLSDGTYLEFDKPSGTVMKTYNDFITMLEEALKNSPSLIRRY</sequence>
<dbReference type="InterPro" id="IPR018958">
    <property type="entry name" value="Knr4/Smi1-like_dom"/>
</dbReference>
<dbReference type="EMBL" id="NVLK01000056">
    <property type="protein sequence ID" value="PEC19887.1"/>
    <property type="molecule type" value="Genomic_DNA"/>
</dbReference>
<name>A0A2A7HSF2_BACCE</name>
<protein>
    <submittedName>
        <fullName evidence="2">SMI1/KNR4 family protein</fullName>
    </submittedName>
</protein>
<organism evidence="2 3">
    <name type="scientific">Bacillus cereus</name>
    <dbReference type="NCBI Taxonomy" id="1396"/>
    <lineage>
        <taxon>Bacteria</taxon>
        <taxon>Bacillati</taxon>
        <taxon>Bacillota</taxon>
        <taxon>Bacilli</taxon>
        <taxon>Bacillales</taxon>
        <taxon>Bacillaceae</taxon>
        <taxon>Bacillus</taxon>
        <taxon>Bacillus cereus group</taxon>
    </lineage>
</organism>
<dbReference type="NCBIfam" id="NF038335">
    <property type="entry name" value="YPO0640_fam"/>
    <property type="match status" value="1"/>
</dbReference>
<evidence type="ECO:0000259" key="1">
    <source>
        <dbReference type="Pfam" id="PF09346"/>
    </source>
</evidence>
<comment type="caution">
    <text evidence="2">The sequence shown here is derived from an EMBL/GenBank/DDBJ whole genome shotgun (WGS) entry which is preliminary data.</text>
</comment>
<feature type="domain" description="Knr4/Smi1-like" evidence="1">
    <location>
        <begin position="35"/>
        <end position="142"/>
    </location>
</feature>
<dbReference type="InterPro" id="IPR037883">
    <property type="entry name" value="Knr4/Smi1-like_sf"/>
</dbReference>
<dbReference type="Proteomes" id="UP000220006">
    <property type="component" value="Unassembled WGS sequence"/>
</dbReference>